<gene>
    <name evidence="6" type="ORF">GMA10_08740</name>
</gene>
<dbReference type="SUPFAM" id="SSF53850">
    <property type="entry name" value="Periplasmic binding protein-like II"/>
    <property type="match status" value="1"/>
</dbReference>
<evidence type="ECO:0000313" key="6">
    <source>
        <dbReference type="EMBL" id="MUN55291.1"/>
    </source>
</evidence>
<feature type="compositionally biased region" description="Low complexity" evidence="4">
    <location>
        <begin position="550"/>
        <end position="567"/>
    </location>
</feature>
<feature type="compositionally biased region" description="Basic and acidic residues" evidence="4">
    <location>
        <begin position="464"/>
        <end position="488"/>
    </location>
</feature>
<dbReference type="GO" id="GO:1904680">
    <property type="term" value="F:peptide transmembrane transporter activity"/>
    <property type="evidence" value="ECO:0007669"/>
    <property type="project" value="TreeGrafter"/>
</dbReference>
<feature type="region of interest" description="Disordered" evidence="4">
    <location>
        <begin position="459"/>
        <end position="488"/>
    </location>
</feature>
<dbReference type="InterPro" id="IPR030678">
    <property type="entry name" value="Peptide/Ni-bd"/>
</dbReference>
<feature type="region of interest" description="Disordered" evidence="4">
    <location>
        <begin position="538"/>
        <end position="567"/>
    </location>
</feature>
<evidence type="ECO:0000313" key="7">
    <source>
        <dbReference type="Proteomes" id="UP000462152"/>
    </source>
</evidence>
<dbReference type="InterPro" id="IPR000914">
    <property type="entry name" value="SBP_5_dom"/>
</dbReference>
<dbReference type="PROSITE" id="PS51257">
    <property type="entry name" value="PROKAR_LIPOPROTEIN"/>
    <property type="match status" value="1"/>
</dbReference>
<dbReference type="GO" id="GO:0043190">
    <property type="term" value="C:ATP-binding cassette (ABC) transporter complex"/>
    <property type="evidence" value="ECO:0007669"/>
    <property type="project" value="InterPro"/>
</dbReference>
<name>A0A7K1LJC0_9MICC</name>
<comment type="caution">
    <text evidence="6">The sequence shown here is derived from an EMBL/GenBank/DDBJ whole genome shotgun (WGS) entry which is preliminary data.</text>
</comment>
<evidence type="ECO:0000259" key="5">
    <source>
        <dbReference type="Pfam" id="PF00496"/>
    </source>
</evidence>
<dbReference type="PANTHER" id="PTHR30290">
    <property type="entry name" value="PERIPLASMIC BINDING COMPONENT OF ABC TRANSPORTER"/>
    <property type="match status" value="1"/>
</dbReference>
<dbReference type="Gene3D" id="3.10.105.10">
    <property type="entry name" value="Dipeptide-binding Protein, Domain 3"/>
    <property type="match status" value="1"/>
</dbReference>
<dbReference type="PIRSF" id="PIRSF002741">
    <property type="entry name" value="MppA"/>
    <property type="match status" value="1"/>
</dbReference>
<dbReference type="InterPro" id="IPR039424">
    <property type="entry name" value="SBP_5"/>
</dbReference>
<dbReference type="GO" id="GO:0015833">
    <property type="term" value="P:peptide transport"/>
    <property type="evidence" value="ECO:0007669"/>
    <property type="project" value="TreeGrafter"/>
</dbReference>
<dbReference type="OrthoDB" id="5240629at2"/>
<evidence type="ECO:0000256" key="3">
    <source>
        <dbReference type="ARBA" id="ARBA00022729"/>
    </source>
</evidence>
<sequence>MPLPPRDRKPHFRWASLLALGFSTLLVLTGCGSSENAGSKHTSDSPVSGGTLRLAFDADPGCVDGQQAGQNVALNVTRQVTDSLTYQDPDSGELEPWLAESWDVNDDSTEFTFHLRDGVTFQDGTDFTAQSVKNNLRAIQDLGAKASLGSTYLTGLSDIRTPDDRTVTVDFDEPNAQFLQATSTMTLGFYSDATLAKSAEDRCGGDVVGTGPFRLAKYTPRQSVHLDRFDDYAWAPDSADHTGAAYLDAVDMSIVPEATVRNGSLASDQIDVDTVVQPQDEELLQASDYKILDRPNPGVVYNLILNESRPLFSDERVRKALTKSIDRDQLRALLSRYQEPATSLLARSTPDYQDVSDLLGHDPGGAAKLLDQAGWTMNHKTGLREKDGRTLSFTVKYWQSAPFLELVQQQLRESGIEMKLEQTTVANTEAARQSGEADAEFMNLTRSDPDVLRTVFDANGANRNRREPAQIDQDLDRSAGVKDPTERKKLVDDSVSALIEDAHSVPLVELSGVMATSPHVQGFRYEASSRFELYDTWLDDANGTTGPGSGPSSDAGSNSDSARGGTQ</sequence>
<evidence type="ECO:0000256" key="4">
    <source>
        <dbReference type="SAM" id="MobiDB-lite"/>
    </source>
</evidence>
<dbReference type="AlphaFoldDB" id="A0A7K1LJC0"/>
<evidence type="ECO:0000256" key="2">
    <source>
        <dbReference type="ARBA" id="ARBA00022448"/>
    </source>
</evidence>
<feature type="domain" description="Solute-binding protein family 5" evidence="5">
    <location>
        <begin position="93"/>
        <end position="451"/>
    </location>
</feature>
<dbReference type="CDD" id="cd08492">
    <property type="entry name" value="PBP2_NikA_DppA_OppA_like_15"/>
    <property type="match status" value="1"/>
</dbReference>
<keyword evidence="7" id="KW-1185">Reference proteome</keyword>
<keyword evidence="2" id="KW-0813">Transport</keyword>
<reference evidence="6 7" key="1">
    <citation type="submission" date="2019-12" db="EMBL/GenBank/DDBJ databases">
        <authorList>
            <person name="Li J."/>
            <person name="Shi Y."/>
            <person name="Xu G."/>
            <person name="Xiao D."/>
            <person name="Ran X."/>
        </authorList>
    </citation>
    <scope>NUCLEOTIDE SEQUENCE [LARGE SCALE GENOMIC DNA]</scope>
    <source>
        <strain evidence="6 7">JCM 15915</strain>
    </source>
</reference>
<keyword evidence="3" id="KW-0732">Signal</keyword>
<evidence type="ECO:0000256" key="1">
    <source>
        <dbReference type="ARBA" id="ARBA00005695"/>
    </source>
</evidence>
<comment type="similarity">
    <text evidence="1">Belongs to the bacterial solute-binding protein 5 family.</text>
</comment>
<dbReference type="Pfam" id="PF00496">
    <property type="entry name" value="SBP_bac_5"/>
    <property type="match status" value="1"/>
</dbReference>
<dbReference type="GO" id="GO:0042597">
    <property type="term" value="C:periplasmic space"/>
    <property type="evidence" value="ECO:0007669"/>
    <property type="project" value="UniProtKB-ARBA"/>
</dbReference>
<dbReference type="RefSeq" id="WP_129316233.1">
    <property type="nucleotide sequence ID" value="NZ_NOIQ01000021.1"/>
</dbReference>
<dbReference type="Proteomes" id="UP000462152">
    <property type="component" value="Unassembled WGS sequence"/>
</dbReference>
<dbReference type="PANTHER" id="PTHR30290:SF9">
    <property type="entry name" value="OLIGOPEPTIDE-BINDING PROTEIN APPA"/>
    <property type="match status" value="1"/>
</dbReference>
<organism evidence="6 7">
    <name type="scientific">Rothia koreensis</name>
    <dbReference type="NCBI Taxonomy" id="592378"/>
    <lineage>
        <taxon>Bacteria</taxon>
        <taxon>Bacillati</taxon>
        <taxon>Actinomycetota</taxon>
        <taxon>Actinomycetes</taxon>
        <taxon>Micrococcales</taxon>
        <taxon>Micrococcaceae</taxon>
        <taxon>Rothia</taxon>
    </lineage>
</organism>
<dbReference type="Gene3D" id="3.40.190.10">
    <property type="entry name" value="Periplasmic binding protein-like II"/>
    <property type="match status" value="1"/>
</dbReference>
<dbReference type="EMBL" id="WOGT01000005">
    <property type="protein sequence ID" value="MUN55291.1"/>
    <property type="molecule type" value="Genomic_DNA"/>
</dbReference>
<protein>
    <submittedName>
        <fullName evidence="6">ABC transporter substrate-binding protein</fullName>
    </submittedName>
</protein>
<accession>A0A7K1LJC0</accession>
<proteinExistence type="inferred from homology"/>